<proteinExistence type="predicted"/>
<organism evidence="2 3">
    <name type="scientific">Pedobacter alpinus</name>
    <dbReference type="NCBI Taxonomy" id="1590643"/>
    <lineage>
        <taxon>Bacteria</taxon>
        <taxon>Pseudomonadati</taxon>
        <taxon>Bacteroidota</taxon>
        <taxon>Sphingobacteriia</taxon>
        <taxon>Sphingobacteriales</taxon>
        <taxon>Sphingobacteriaceae</taxon>
        <taxon>Pedobacter</taxon>
    </lineage>
</organism>
<accession>A0ABW5TV04</accession>
<keyword evidence="1" id="KW-0732">Signal</keyword>
<comment type="caution">
    <text evidence="2">The sequence shown here is derived from an EMBL/GenBank/DDBJ whole genome shotgun (WGS) entry which is preliminary data.</text>
</comment>
<dbReference type="InterPro" id="IPR008964">
    <property type="entry name" value="Invasin/intimin_cell_adhesion"/>
</dbReference>
<name>A0ABW5TV04_9SPHI</name>
<evidence type="ECO:0000256" key="1">
    <source>
        <dbReference type="SAM" id="SignalP"/>
    </source>
</evidence>
<protein>
    <submittedName>
        <fullName evidence="2">Carboxypeptidase regulatory-like domain-containing protein</fullName>
    </submittedName>
</protein>
<dbReference type="Proteomes" id="UP001597546">
    <property type="component" value="Unassembled WGS sequence"/>
</dbReference>
<dbReference type="SUPFAM" id="SSF49373">
    <property type="entry name" value="Invasin/intimin cell-adhesion fragments"/>
    <property type="match status" value="1"/>
</dbReference>
<gene>
    <name evidence="2" type="ORF">ACFSSE_15455</name>
</gene>
<reference evidence="3" key="1">
    <citation type="journal article" date="2019" name="Int. J. Syst. Evol. Microbiol.">
        <title>The Global Catalogue of Microorganisms (GCM) 10K type strain sequencing project: providing services to taxonomists for standard genome sequencing and annotation.</title>
        <authorList>
            <consortium name="The Broad Institute Genomics Platform"/>
            <consortium name="The Broad Institute Genome Sequencing Center for Infectious Disease"/>
            <person name="Wu L."/>
            <person name="Ma J."/>
        </authorList>
    </citation>
    <scope>NUCLEOTIDE SEQUENCE [LARGE SCALE GENOMIC DNA]</scope>
    <source>
        <strain evidence="3">KCTC 42456</strain>
    </source>
</reference>
<feature type="signal peptide" evidence="1">
    <location>
        <begin position="1"/>
        <end position="25"/>
    </location>
</feature>
<dbReference type="Gene3D" id="2.60.40.10">
    <property type="entry name" value="Immunoglobulins"/>
    <property type="match status" value="1"/>
</dbReference>
<evidence type="ECO:0000313" key="2">
    <source>
        <dbReference type="EMBL" id="MFD2733105.1"/>
    </source>
</evidence>
<dbReference type="InterPro" id="IPR013783">
    <property type="entry name" value="Ig-like_fold"/>
</dbReference>
<evidence type="ECO:0000313" key="3">
    <source>
        <dbReference type="Proteomes" id="UP001597546"/>
    </source>
</evidence>
<sequence>MNIKKTLIYCISFCLLFALATKAQTQNIPLSTLAEKKAKLANEFPYEKVHLQFDKPYYAVGDSIWFKAYVTTALNVPSPISKILYVELISDKDSLVSSLKLAVENSVTTGSFILPYPNFKEGNYRVRAFTKWMLNKDVDNFFSKNIYVGNALSKDLMTHINFDGTVNDKGQNVKTRIVYTDDSGKPLANKKVSWEVNADFQKIGRGKETTDANGVINIEFSSSNKVALNSGELKTSLEMGDKKVLNKNFSLKTATPENDIQFFPEGGLMLDGINTKVGFKAINSNGLGIAAKGIITNKSGKEVAKFNSEHLGMGSFNFIPEFGETYTANVTFGNQAQKNVVLPPVKNEGLALQTRIEADSLYIDIATTPDFLNKNRNQPFYIVAQNGGSLFYAAQSILRIAKYTIVIPTDKLPNGILQVSLLNTDYVPYSERLTFIERADLAKIAIKPELPSYKGRERIKINLETLNGLNPTNGNYSVSVINAAKVPFDLNKETTIYSNLLLTSDITGFVEQPNYYFNKLNTKRLTFLDNLLLTQGYRTFSYKDIAADKYPKISVLPEQGIDISGTIRKSNGMPLEGGRLLFQIPDKHYSTTATTDKEGRFNFRNLIFKDSSEVVINARNNVNSKDLRIMVDGESYPAITRNINSPANIINLDSFLNTYLKNSKIEHRGEFMLQEVVVKGTATVKKPSHADHSALSGLNMMADRQVQGDQLVGCAILTNCLTSAGLTFVDQQLFLTRSYNQGNRTPVEIYANGMPVDVNYLFSISPSGIESIEVFNTDGISGINQRTNTLGVVVINMKEIVKVKISKDQLKELFPPTNVLTFKPKGYDAERRFYVPKYSGPKTSLQVQDYRTTIYWNPVVLTDKNGKGSFEFYNSDDKGPYDVVIEGVDNSGNISRSVYQYQLK</sequence>
<keyword evidence="3" id="KW-1185">Reference proteome</keyword>
<dbReference type="EMBL" id="JBHULV010000051">
    <property type="protein sequence ID" value="MFD2733105.1"/>
    <property type="molecule type" value="Genomic_DNA"/>
</dbReference>
<dbReference type="RefSeq" id="WP_379041486.1">
    <property type="nucleotide sequence ID" value="NZ_JBHSKW010000016.1"/>
</dbReference>
<dbReference type="Gene3D" id="2.60.40.1930">
    <property type="match status" value="1"/>
</dbReference>
<feature type="chain" id="PRO_5045222625" evidence="1">
    <location>
        <begin position="26"/>
        <end position="904"/>
    </location>
</feature>